<keyword evidence="1" id="KW-0812">Transmembrane</keyword>
<accession>A0A9P8NY38</accession>
<dbReference type="Proteomes" id="UP000769157">
    <property type="component" value="Unassembled WGS sequence"/>
</dbReference>
<keyword evidence="1" id="KW-0472">Membrane</keyword>
<dbReference type="EMBL" id="JAEUBE010000414">
    <property type="protein sequence ID" value="KAH3661890.1"/>
    <property type="molecule type" value="Genomic_DNA"/>
</dbReference>
<protein>
    <submittedName>
        <fullName evidence="2">Uncharacterized protein</fullName>
    </submittedName>
</protein>
<evidence type="ECO:0000313" key="2">
    <source>
        <dbReference type="EMBL" id="KAH3661890.1"/>
    </source>
</evidence>
<gene>
    <name evidence="2" type="ORF">OGAPHI_006069</name>
</gene>
<comment type="caution">
    <text evidence="2">The sequence shown here is derived from an EMBL/GenBank/DDBJ whole genome shotgun (WGS) entry which is preliminary data.</text>
</comment>
<reference evidence="2" key="1">
    <citation type="journal article" date="2021" name="Open Biol.">
        <title>Shared evolutionary footprints suggest mitochondrial oxidative damage underlies multiple complex I losses in fungi.</title>
        <authorList>
            <person name="Schikora-Tamarit M.A."/>
            <person name="Marcet-Houben M."/>
            <person name="Nosek J."/>
            <person name="Gabaldon T."/>
        </authorList>
    </citation>
    <scope>NUCLEOTIDE SEQUENCE</scope>
    <source>
        <strain evidence="2">CBS6075</strain>
    </source>
</reference>
<name>A0A9P8NY38_9ASCO</name>
<keyword evidence="3" id="KW-1185">Reference proteome</keyword>
<dbReference type="RefSeq" id="XP_046058994.1">
    <property type="nucleotide sequence ID" value="XM_046207319.1"/>
</dbReference>
<sequence>MPRKFWAICLIAGLFIICFISGEFIIFIISCGLGIPPPAPPISWLMSGIPPPSPPIILLTFCMMDGLDCICCMARWIFCWLNIPPRPPAIGLAPPCCMFFVVCAILANIFCCIKTASTSVTEVPDPRATRTIRLGWSTKISPSLSSSCLVMESITYTILLNRLLVSSSPTWFIISPIPPGNI</sequence>
<evidence type="ECO:0000313" key="3">
    <source>
        <dbReference type="Proteomes" id="UP000769157"/>
    </source>
</evidence>
<keyword evidence="1" id="KW-1133">Transmembrane helix</keyword>
<evidence type="ECO:0000256" key="1">
    <source>
        <dbReference type="SAM" id="Phobius"/>
    </source>
</evidence>
<dbReference type="GeneID" id="70238033"/>
<reference evidence="2" key="2">
    <citation type="submission" date="2021-01" db="EMBL/GenBank/DDBJ databases">
        <authorList>
            <person name="Schikora-Tamarit M.A."/>
        </authorList>
    </citation>
    <scope>NUCLEOTIDE SEQUENCE</scope>
    <source>
        <strain evidence="2">CBS6075</strain>
    </source>
</reference>
<organism evidence="2 3">
    <name type="scientific">Ogataea philodendri</name>
    <dbReference type="NCBI Taxonomy" id="1378263"/>
    <lineage>
        <taxon>Eukaryota</taxon>
        <taxon>Fungi</taxon>
        <taxon>Dikarya</taxon>
        <taxon>Ascomycota</taxon>
        <taxon>Saccharomycotina</taxon>
        <taxon>Pichiomycetes</taxon>
        <taxon>Pichiales</taxon>
        <taxon>Pichiaceae</taxon>
        <taxon>Ogataea</taxon>
    </lineage>
</organism>
<dbReference type="AlphaFoldDB" id="A0A9P8NY38"/>
<feature type="transmembrane region" description="Helical" evidence="1">
    <location>
        <begin position="7"/>
        <end position="35"/>
    </location>
</feature>
<proteinExistence type="predicted"/>
<feature type="transmembrane region" description="Helical" evidence="1">
    <location>
        <begin position="90"/>
        <end position="110"/>
    </location>
</feature>